<proteinExistence type="inferred from homology"/>
<protein>
    <recommendedName>
        <fullName evidence="2">SCP2 domain-containing protein</fullName>
    </recommendedName>
</protein>
<gene>
    <name evidence="3" type="ORF">MNBD_GAMMA07-1484</name>
</gene>
<evidence type="ECO:0000313" key="3">
    <source>
        <dbReference type="EMBL" id="VAW56217.1"/>
    </source>
</evidence>
<keyword evidence="1" id="KW-0175">Coiled coil</keyword>
<name>A0A3B0WZZ8_9ZZZZ</name>
<accession>A0A3B0WZZ8</accession>
<feature type="coiled-coil region" evidence="1">
    <location>
        <begin position="174"/>
        <end position="201"/>
    </location>
</feature>
<organism evidence="3">
    <name type="scientific">hydrothermal vent metagenome</name>
    <dbReference type="NCBI Taxonomy" id="652676"/>
    <lineage>
        <taxon>unclassified sequences</taxon>
        <taxon>metagenomes</taxon>
        <taxon>ecological metagenomes</taxon>
    </lineage>
</organism>
<evidence type="ECO:0000256" key="1">
    <source>
        <dbReference type="SAM" id="Coils"/>
    </source>
</evidence>
<evidence type="ECO:0000259" key="2">
    <source>
        <dbReference type="Pfam" id="PF02036"/>
    </source>
</evidence>
<dbReference type="PANTHER" id="PTHR38693">
    <property type="entry name" value="UBIQUINONE BIOSYNTHESIS PROTEIN UBIJ"/>
    <property type="match status" value="1"/>
</dbReference>
<dbReference type="InterPro" id="IPR003033">
    <property type="entry name" value="SCP2_sterol-bd_dom"/>
</dbReference>
<dbReference type="EMBL" id="UOFF01000196">
    <property type="protein sequence ID" value="VAW56217.1"/>
    <property type="molecule type" value="Genomic_DNA"/>
</dbReference>
<dbReference type="GO" id="GO:0006744">
    <property type="term" value="P:ubiquinone biosynthetic process"/>
    <property type="evidence" value="ECO:0007669"/>
    <property type="project" value="InterPro"/>
</dbReference>
<dbReference type="InterPro" id="IPR036527">
    <property type="entry name" value="SCP2_sterol-bd_dom_sf"/>
</dbReference>
<dbReference type="HAMAP" id="MF_02215">
    <property type="entry name" value="UbiJ"/>
    <property type="match status" value="1"/>
</dbReference>
<feature type="domain" description="SCP2" evidence="2">
    <location>
        <begin position="15"/>
        <end position="112"/>
    </location>
</feature>
<dbReference type="InterPro" id="IPR038989">
    <property type="entry name" value="UbiJ"/>
</dbReference>
<dbReference type="PANTHER" id="PTHR38693:SF1">
    <property type="entry name" value="UBIQUINONE BIOSYNTHESIS ACCESSORY FACTOR UBIJ"/>
    <property type="match status" value="1"/>
</dbReference>
<sequence length="201" mass="22236">MDIDQALSAVLESALNRYLSLDPDALSRFSVLEGKVIAVELTGINKIICLFVSADGFLVLSDFDGEADAIISGSPAALAKMALANNAKEELFQGAVSITGDTYLANQFNQCLMQVDIDWEDILAQKIGNIAAHKIGNIIRDTSQWFNQSAHSVFMDSGEYIQEEIRLSPSNAELRRFIRQVDELREATDRLNARIELLQKN</sequence>
<dbReference type="Pfam" id="PF02036">
    <property type="entry name" value="SCP2"/>
    <property type="match status" value="1"/>
</dbReference>
<dbReference type="SUPFAM" id="SSF55718">
    <property type="entry name" value="SCP-like"/>
    <property type="match status" value="1"/>
</dbReference>
<reference evidence="3" key="1">
    <citation type="submission" date="2018-06" db="EMBL/GenBank/DDBJ databases">
        <authorList>
            <person name="Zhirakovskaya E."/>
        </authorList>
    </citation>
    <scope>NUCLEOTIDE SEQUENCE</scope>
</reference>
<dbReference type="AlphaFoldDB" id="A0A3B0WZZ8"/>